<evidence type="ECO:0000256" key="1">
    <source>
        <dbReference type="SAM" id="MobiDB-lite"/>
    </source>
</evidence>
<accession>A0AAE0KX60</accession>
<reference evidence="2 3" key="1">
    <citation type="journal article" date="2015" name="Genome Biol. Evol.">
        <title>Comparative Genomics of a Bacterivorous Green Alga Reveals Evolutionary Causalities and Consequences of Phago-Mixotrophic Mode of Nutrition.</title>
        <authorList>
            <person name="Burns J.A."/>
            <person name="Paasch A."/>
            <person name="Narechania A."/>
            <person name="Kim E."/>
        </authorList>
    </citation>
    <scope>NUCLEOTIDE SEQUENCE [LARGE SCALE GENOMIC DNA]</scope>
    <source>
        <strain evidence="2 3">PLY_AMNH</strain>
    </source>
</reference>
<proteinExistence type="predicted"/>
<sequence>MRHKDHDGRHLPENIADKYGLQLSQLFVRRTTFYLQSRSSAGSFVSLRDPSELKDGDTVYWSLDGSTPFWQRGQAARERERAESNLHVESSGVSDSSRDDKKKTLERWLSKTA</sequence>
<dbReference type="EMBL" id="LGRX02015097">
    <property type="protein sequence ID" value="KAK3263734.1"/>
    <property type="molecule type" value="Genomic_DNA"/>
</dbReference>
<name>A0AAE0KX60_9CHLO</name>
<dbReference type="Proteomes" id="UP001190700">
    <property type="component" value="Unassembled WGS sequence"/>
</dbReference>
<feature type="region of interest" description="Disordered" evidence="1">
    <location>
        <begin position="72"/>
        <end position="102"/>
    </location>
</feature>
<comment type="caution">
    <text evidence="2">The sequence shown here is derived from an EMBL/GenBank/DDBJ whole genome shotgun (WGS) entry which is preliminary data.</text>
</comment>
<gene>
    <name evidence="2" type="ORF">CYMTET_27480</name>
</gene>
<feature type="non-terminal residue" evidence="2">
    <location>
        <position position="113"/>
    </location>
</feature>
<evidence type="ECO:0000313" key="3">
    <source>
        <dbReference type="Proteomes" id="UP001190700"/>
    </source>
</evidence>
<organism evidence="2 3">
    <name type="scientific">Cymbomonas tetramitiformis</name>
    <dbReference type="NCBI Taxonomy" id="36881"/>
    <lineage>
        <taxon>Eukaryota</taxon>
        <taxon>Viridiplantae</taxon>
        <taxon>Chlorophyta</taxon>
        <taxon>Pyramimonadophyceae</taxon>
        <taxon>Pyramimonadales</taxon>
        <taxon>Pyramimonadaceae</taxon>
        <taxon>Cymbomonas</taxon>
    </lineage>
</organism>
<evidence type="ECO:0000313" key="2">
    <source>
        <dbReference type="EMBL" id="KAK3263734.1"/>
    </source>
</evidence>
<keyword evidence="3" id="KW-1185">Reference proteome</keyword>
<feature type="compositionally biased region" description="Basic and acidic residues" evidence="1">
    <location>
        <begin position="75"/>
        <end position="86"/>
    </location>
</feature>
<dbReference type="AlphaFoldDB" id="A0AAE0KX60"/>
<protein>
    <submittedName>
        <fullName evidence="2">Uncharacterized protein</fullName>
    </submittedName>
</protein>